<geneLocation type="plasmid" evidence="2">
    <name>pdfi1</name>
</geneLocation>
<dbReference type="Pfam" id="PF14460">
    <property type="entry name" value="Prok-E2_D"/>
    <property type="match status" value="1"/>
</dbReference>
<accession>A0A221T159</accession>
<gene>
    <name evidence="1" type="ORF">DFI_15810</name>
</gene>
<keyword evidence="2" id="KW-1185">Reference proteome</keyword>
<evidence type="ECO:0000313" key="1">
    <source>
        <dbReference type="EMBL" id="ASN82634.1"/>
    </source>
</evidence>
<dbReference type="EMBL" id="CP021082">
    <property type="protein sequence ID" value="ASN82634.1"/>
    <property type="molecule type" value="Genomic_DNA"/>
</dbReference>
<organism evidence="1 2">
    <name type="scientific">Deinococcus ficus</name>
    <dbReference type="NCBI Taxonomy" id="317577"/>
    <lineage>
        <taxon>Bacteria</taxon>
        <taxon>Thermotogati</taxon>
        <taxon>Deinococcota</taxon>
        <taxon>Deinococci</taxon>
        <taxon>Deinococcales</taxon>
        <taxon>Deinococcaceae</taxon>
        <taxon>Deinococcus</taxon>
    </lineage>
</organism>
<name>A0A221T159_9DEIO</name>
<protein>
    <recommendedName>
        <fullName evidence="3">PRTRC system protein B</fullName>
    </recommendedName>
</protein>
<dbReference type="KEGG" id="dfc:DFI_15810"/>
<keyword evidence="1" id="KW-0614">Plasmid</keyword>
<dbReference type="RefSeq" id="WP_027464296.1">
    <property type="nucleotide sequence ID" value="NZ_CP021082.1"/>
</dbReference>
<evidence type="ECO:0008006" key="3">
    <source>
        <dbReference type="Google" id="ProtNLM"/>
    </source>
</evidence>
<reference evidence="1 2" key="1">
    <citation type="submission" date="2017-05" db="EMBL/GenBank/DDBJ databases">
        <title>The complete genome sequence of Deinococcus ficus isolated from the rhizosphere of the Ficus religiosa L. in Taiwan.</title>
        <authorList>
            <person name="Wu K.-M."/>
            <person name="Liao T.-L."/>
            <person name="Liu Y.-M."/>
            <person name="Young C.-C."/>
            <person name="Tsai S.-F."/>
        </authorList>
    </citation>
    <scope>NUCLEOTIDE SEQUENCE [LARGE SCALE GENOMIC DNA]</scope>
    <source>
        <strain evidence="1 2">CC-FR2-10</strain>
        <plasmid evidence="2">pdfi1</plasmid>
    </source>
</reference>
<sequence length="233" mass="25398">MHFDLGLPPAVHAHTALILYTDPTGTEGLVMEHALREEHGHPVMAEGRNVSQGTIDAILRLNALQTLTFIPDGVVAVGTNALAWVSPPRERRLLFQGAMDAAVAELDGQVFPQPRLLFIARGASLFIYALTGDGRPGPDTPLSLAPYYNVFASNLVCNGSMQRPKRLDVDSIPEWEDAFFYSNFVKPADQRKRHAFPGTVRELWDAAKAAGQFRDEWLVPAGTTLKVALGGGQ</sequence>
<dbReference type="AlphaFoldDB" id="A0A221T159"/>
<evidence type="ECO:0000313" key="2">
    <source>
        <dbReference type="Proteomes" id="UP000259030"/>
    </source>
</evidence>
<dbReference type="Proteomes" id="UP000259030">
    <property type="component" value="Plasmid pDFI1"/>
</dbReference>
<dbReference type="InterPro" id="IPR032787">
    <property type="entry name" value="Prok-E2_D"/>
</dbReference>
<proteinExistence type="predicted"/>